<dbReference type="RefSeq" id="WP_159750676.1">
    <property type="nucleotide sequence ID" value="NZ_CATIYY010000224.1"/>
</dbReference>
<organism evidence="3 4">
    <name type="scientific">Sporofaciens musculi</name>
    <dbReference type="NCBI Taxonomy" id="2681861"/>
    <lineage>
        <taxon>Bacteria</taxon>
        <taxon>Bacillati</taxon>
        <taxon>Bacillota</taxon>
        <taxon>Clostridia</taxon>
        <taxon>Lachnospirales</taxon>
        <taxon>Lachnospiraceae</taxon>
        <taxon>Sporofaciens</taxon>
    </lineage>
</organism>
<comment type="caution">
    <text evidence="3">The sequence shown here is derived from an EMBL/GenBank/DDBJ whole genome shotgun (WGS) entry which is preliminary data.</text>
</comment>
<dbReference type="EMBL" id="WUQX01000001">
    <property type="protein sequence ID" value="MXP75418.1"/>
    <property type="molecule type" value="Genomic_DNA"/>
</dbReference>
<accession>A0A7X3SIF4</accession>
<keyword evidence="4" id="KW-1185">Reference proteome</keyword>
<dbReference type="Pfam" id="PF01381">
    <property type="entry name" value="HTH_3"/>
    <property type="match status" value="1"/>
</dbReference>
<evidence type="ECO:0000256" key="1">
    <source>
        <dbReference type="ARBA" id="ARBA00023125"/>
    </source>
</evidence>
<sequence length="371" mass="42424">MYGLDLADNIARLRHERKITQEELADFLGVTKASVSKWENAQSTPDLLMVLELATFFDVTVDGLLGYEPQLSREQIRRRYGELSGDFAKLPFDEALGKVRSLAHRYYSCYPFLLQLSILYWNHFMLADTREEQLKLLEEADAWCDHILENCSDVGVCGSALVVKAGLNLQMGRAAETIALLEPAAEPERLAGQDSGLLVQAYQMVGEREKARSYVQARQYLGLLNMVGDGMLSLALYEDDLPRCEETIHRLKGLMRGYQLEVLHPNMAAQFYFQSALVYAVNEKWDEALEALGAFEKCISRLLEAEEITLHGDEYFDLLDEWIERLPLGNMAPRDRGFIYKNVGESLGHPAFYGMRERKEFQRLVRRFTNN</sequence>
<keyword evidence="1" id="KW-0238">DNA-binding</keyword>
<dbReference type="InterPro" id="IPR010982">
    <property type="entry name" value="Lambda_DNA-bd_dom_sf"/>
</dbReference>
<dbReference type="PANTHER" id="PTHR46558">
    <property type="entry name" value="TRACRIPTIONAL REGULATORY PROTEIN-RELATED-RELATED"/>
    <property type="match status" value="1"/>
</dbReference>
<dbReference type="Gene3D" id="1.10.260.40">
    <property type="entry name" value="lambda repressor-like DNA-binding domains"/>
    <property type="match status" value="1"/>
</dbReference>
<name>A0A7X3SIF4_9FIRM</name>
<reference evidence="3 4" key="1">
    <citation type="submission" date="2019-12" db="EMBL/GenBank/DDBJ databases">
        <title>Sporaefaciens musculi gen. nov., sp. nov., a novel bacterium isolated from the caecum of an obese mouse.</title>
        <authorList>
            <person name="Rasmussen T.S."/>
            <person name="Streidl T."/>
            <person name="Hitch T.C.A."/>
            <person name="Wortmann E."/>
            <person name="Deptula P."/>
            <person name="Hansen M."/>
            <person name="Nielsen D.S."/>
            <person name="Clavel T."/>
            <person name="Vogensen F.K."/>
        </authorList>
    </citation>
    <scope>NUCLEOTIDE SEQUENCE [LARGE SCALE GENOMIC DNA]</scope>
    <source>
        <strain evidence="3 4">WCA-9-b2</strain>
    </source>
</reference>
<dbReference type="Proteomes" id="UP000460412">
    <property type="component" value="Unassembled WGS sequence"/>
</dbReference>
<dbReference type="AlphaFoldDB" id="A0A7X3SIF4"/>
<dbReference type="SUPFAM" id="SSF47413">
    <property type="entry name" value="lambda repressor-like DNA-binding domains"/>
    <property type="match status" value="1"/>
</dbReference>
<evidence type="ECO:0000313" key="3">
    <source>
        <dbReference type="EMBL" id="MXP75418.1"/>
    </source>
</evidence>
<dbReference type="SMART" id="SM00530">
    <property type="entry name" value="HTH_XRE"/>
    <property type="match status" value="1"/>
</dbReference>
<evidence type="ECO:0000313" key="4">
    <source>
        <dbReference type="Proteomes" id="UP000460412"/>
    </source>
</evidence>
<protein>
    <submittedName>
        <fullName evidence="3">Helix-turn-helix domain-containing protein</fullName>
    </submittedName>
</protein>
<feature type="domain" description="HTH cro/C1-type" evidence="2">
    <location>
        <begin position="10"/>
        <end position="64"/>
    </location>
</feature>
<dbReference type="PANTHER" id="PTHR46558:SF11">
    <property type="entry name" value="HTH-TYPE TRANSCRIPTIONAL REGULATOR XRE"/>
    <property type="match status" value="1"/>
</dbReference>
<dbReference type="PROSITE" id="PS50943">
    <property type="entry name" value="HTH_CROC1"/>
    <property type="match status" value="1"/>
</dbReference>
<dbReference type="InterPro" id="IPR001387">
    <property type="entry name" value="Cro/C1-type_HTH"/>
</dbReference>
<evidence type="ECO:0000259" key="2">
    <source>
        <dbReference type="PROSITE" id="PS50943"/>
    </source>
</evidence>
<gene>
    <name evidence="3" type="ORF">GN277_08515</name>
</gene>
<dbReference type="GO" id="GO:0003677">
    <property type="term" value="F:DNA binding"/>
    <property type="evidence" value="ECO:0007669"/>
    <property type="project" value="UniProtKB-KW"/>
</dbReference>
<proteinExistence type="predicted"/>
<dbReference type="CDD" id="cd00093">
    <property type="entry name" value="HTH_XRE"/>
    <property type="match status" value="1"/>
</dbReference>